<protein>
    <submittedName>
        <fullName evidence="2">Uncharacterized protein</fullName>
    </submittedName>
</protein>
<feature type="signal peptide" evidence="1">
    <location>
        <begin position="1"/>
        <end position="22"/>
    </location>
</feature>
<name>A0A844YYN7_9SPHN</name>
<feature type="chain" id="PRO_5032653093" evidence="1">
    <location>
        <begin position="23"/>
        <end position="177"/>
    </location>
</feature>
<keyword evidence="1" id="KW-0732">Signal</keyword>
<organism evidence="2 3">
    <name type="scientific">Alteraurantiacibacter buctensis</name>
    <dbReference type="NCBI Taxonomy" id="1503981"/>
    <lineage>
        <taxon>Bacteria</taxon>
        <taxon>Pseudomonadati</taxon>
        <taxon>Pseudomonadota</taxon>
        <taxon>Alphaproteobacteria</taxon>
        <taxon>Sphingomonadales</taxon>
        <taxon>Erythrobacteraceae</taxon>
        <taxon>Alteraurantiacibacter</taxon>
    </lineage>
</organism>
<dbReference type="EMBL" id="WTYV01000004">
    <property type="protein sequence ID" value="MXO72146.1"/>
    <property type="molecule type" value="Genomic_DNA"/>
</dbReference>
<dbReference type="Proteomes" id="UP000466966">
    <property type="component" value="Unassembled WGS sequence"/>
</dbReference>
<keyword evidence="3" id="KW-1185">Reference proteome</keyword>
<evidence type="ECO:0000313" key="3">
    <source>
        <dbReference type="Proteomes" id="UP000466966"/>
    </source>
</evidence>
<proteinExistence type="predicted"/>
<evidence type="ECO:0000256" key="1">
    <source>
        <dbReference type="SAM" id="SignalP"/>
    </source>
</evidence>
<evidence type="ECO:0000313" key="2">
    <source>
        <dbReference type="EMBL" id="MXO72146.1"/>
    </source>
</evidence>
<comment type="caution">
    <text evidence="2">The sequence shown here is derived from an EMBL/GenBank/DDBJ whole genome shotgun (WGS) entry which is preliminary data.</text>
</comment>
<reference evidence="2 3" key="1">
    <citation type="submission" date="2019-12" db="EMBL/GenBank/DDBJ databases">
        <title>Genomic-based taxomic classification of the family Erythrobacteraceae.</title>
        <authorList>
            <person name="Xu L."/>
        </authorList>
    </citation>
    <scope>NUCLEOTIDE SEQUENCE [LARGE SCALE GENOMIC DNA]</scope>
    <source>
        <strain evidence="2 3">M0322</strain>
    </source>
</reference>
<dbReference type="OrthoDB" id="7594050at2"/>
<gene>
    <name evidence="2" type="ORF">GRI99_10965</name>
</gene>
<sequence>MSAFRTAAAALALVATTLPASAQELPQMSEAEVNAVALYAMPHAFRALQTRCATQLPGSAYIRTRGDALAGRLDQASRGRFPAARAALTRMVTAENPQMAALLGQLPAENIEPLARELIAGKVQSEVQLTDCARYNRVLELLDPLPAENLASLMGVLVTEAQGRSRAAATTTGTSRR</sequence>
<accession>A0A844YYN7</accession>
<dbReference type="AlphaFoldDB" id="A0A844YYN7"/>
<dbReference type="RefSeq" id="WP_160772080.1">
    <property type="nucleotide sequence ID" value="NZ_WTYV01000004.1"/>
</dbReference>